<dbReference type="GO" id="GO:0003677">
    <property type="term" value="F:DNA binding"/>
    <property type="evidence" value="ECO:0007669"/>
    <property type="project" value="UniProtKB-UniRule"/>
</dbReference>
<proteinExistence type="predicted"/>
<evidence type="ECO:0000313" key="8">
    <source>
        <dbReference type="Proteomes" id="UP000076244"/>
    </source>
</evidence>
<dbReference type="Gene3D" id="1.10.357.10">
    <property type="entry name" value="Tetracycline Repressor, domain 2"/>
    <property type="match status" value="1"/>
</dbReference>
<dbReference type="Gene3D" id="1.10.10.60">
    <property type="entry name" value="Homeodomain-like"/>
    <property type="match status" value="1"/>
</dbReference>
<accession>A0A0R2HUD6</accession>
<dbReference type="InterPro" id="IPR009057">
    <property type="entry name" value="Homeodomain-like_sf"/>
</dbReference>
<feature type="DNA-binding region" description="H-T-H motif" evidence="4">
    <location>
        <begin position="29"/>
        <end position="48"/>
    </location>
</feature>
<evidence type="ECO:0000256" key="4">
    <source>
        <dbReference type="PROSITE-ProRule" id="PRU00335"/>
    </source>
</evidence>
<evidence type="ECO:0000256" key="3">
    <source>
        <dbReference type="ARBA" id="ARBA00023163"/>
    </source>
</evidence>
<name>A0A0R2HUD6_9LACO</name>
<keyword evidence="3" id="KW-0804">Transcription</keyword>
<dbReference type="InterPro" id="IPR025996">
    <property type="entry name" value="MT1864/Rv1816-like_C"/>
</dbReference>
<evidence type="ECO:0000259" key="5">
    <source>
        <dbReference type="PROSITE" id="PS50977"/>
    </source>
</evidence>
<dbReference type="SUPFAM" id="SSF48498">
    <property type="entry name" value="Tetracyclin repressor-like, C-terminal domain"/>
    <property type="match status" value="1"/>
</dbReference>
<protein>
    <submittedName>
        <fullName evidence="6">Transcription regulator (Putative)</fullName>
    </submittedName>
</protein>
<evidence type="ECO:0000256" key="2">
    <source>
        <dbReference type="ARBA" id="ARBA00023125"/>
    </source>
</evidence>
<dbReference type="InterPro" id="IPR001647">
    <property type="entry name" value="HTH_TetR"/>
</dbReference>
<dbReference type="Pfam" id="PF13305">
    <property type="entry name" value="TetR_C_33"/>
    <property type="match status" value="1"/>
</dbReference>
<dbReference type="SUPFAM" id="SSF46689">
    <property type="entry name" value="Homeodomain-like"/>
    <property type="match status" value="1"/>
</dbReference>
<organism evidence="6 9">
    <name type="scientific">Pediococcus damnosus</name>
    <dbReference type="NCBI Taxonomy" id="51663"/>
    <lineage>
        <taxon>Bacteria</taxon>
        <taxon>Bacillati</taxon>
        <taxon>Bacillota</taxon>
        <taxon>Bacilli</taxon>
        <taxon>Lactobacillales</taxon>
        <taxon>Lactobacillaceae</taxon>
        <taxon>Pediococcus</taxon>
    </lineage>
</organism>
<gene>
    <name evidence="6" type="ORF">ADU70_1842</name>
    <name evidence="7" type="ORF">ADU72_0849</name>
</gene>
<feature type="domain" description="HTH tetR-type" evidence="5">
    <location>
        <begin position="6"/>
        <end position="66"/>
    </location>
</feature>
<dbReference type="Proteomes" id="UP000076244">
    <property type="component" value="Chromosome"/>
</dbReference>
<dbReference type="Pfam" id="PF00440">
    <property type="entry name" value="TetR_N"/>
    <property type="match status" value="1"/>
</dbReference>
<keyword evidence="2 4" id="KW-0238">DNA-binding</keyword>
<evidence type="ECO:0000256" key="1">
    <source>
        <dbReference type="ARBA" id="ARBA00023015"/>
    </source>
</evidence>
<evidence type="ECO:0000313" key="9">
    <source>
        <dbReference type="Proteomes" id="UP000076405"/>
    </source>
</evidence>
<dbReference type="PROSITE" id="PS50977">
    <property type="entry name" value="HTH_TETR_2"/>
    <property type="match status" value="1"/>
</dbReference>
<dbReference type="InterPro" id="IPR036271">
    <property type="entry name" value="Tet_transcr_reg_TetR-rel_C_sf"/>
</dbReference>
<dbReference type="KEGG" id="pdm:ADU72_0849"/>
<dbReference type="EMBL" id="CP012288">
    <property type="protein sequence ID" value="AMV66794.1"/>
    <property type="molecule type" value="Genomic_DNA"/>
</dbReference>
<dbReference type="EMBL" id="CP012275">
    <property type="protein sequence ID" value="AMV63308.1"/>
    <property type="molecule type" value="Genomic_DNA"/>
</dbReference>
<evidence type="ECO:0000313" key="6">
    <source>
        <dbReference type="EMBL" id="AMV63308.1"/>
    </source>
</evidence>
<keyword evidence="8" id="KW-1185">Reference proteome</keyword>
<evidence type="ECO:0000313" key="7">
    <source>
        <dbReference type="EMBL" id="AMV66794.1"/>
    </source>
</evidence>
<dbReference type="OrthoDB" id="71867at2"/>
<reference evidence="8 9" key="1">
    <citation type="journal article" date="2016" name="PLoS ONE">
        <title>The Identification of Novel Diagnostic Marker Genes for the Detection of Beer Spoiling Pediococcus damnosus Strains Using the BlAst Diagnostic Gene findEr.</title>
        <authorList>
            <person name="Behr J."/>
            <person name="Geissler A.J."/>
            <person name="Schmid J."/>
            <person name="Zehe A."/>
            <person name="Vogel R.F."/>
        </authorList>
    </citation>
    <scope>NUCLEOTIDE SEQUENCE [LARGE SCALE GENOMIC DNA]</scope>
    <source>
        <strain evidence="6 9">TMW 2.1533</strain>
        <strain evidence="7 8">TMW 2.1535</strain>
    </source>
</reference>
<dbReference type="Proteomes" id="UP000076405">
    <property type="component" value="Chromosome"/>
</dbReference>
<sequence>MVKKRTLSREKVLETAEHLIEQKGLNGLTIHDLATALNVRPQSIYNYASGLEDLLDQVGLQFVQEVSEQLTQQLIGVAGPEALTVFAHEFRQACLQHPGMAPLLLNPNMLSKTTKTHQALINLYRKLFDPLHLNDDPGKVESTLYRSTLFGFIVQEIGGFFSLNSEDLDQRFEQTMQLAIDQITFD</sequence>
<dbReference type="AlphaFoldDB" id="A0A0R2HUD6"/>
<dbReference type="RefSeq" id="WP_056986092.1">
    <property type="nucleotide sequence ID" value="NZ_BAAAXI010000181.1"/>
</dbReference>
<keyword evidence="1" id="KW-0805">Transcription regulation</keyword>